<dbReference type="AlphaFoldDB" id="A0A9W8YRM1"/>
<feature type="compositionally biased region" description="Polar residues" evidence="1">
    <location>
        <begin position="1"/>
        <end position="10"/>
    </location>
</feature>
<dbReference type="OrthoDB" id="2997776at2759"/>
<feature type="region of interest" description="Disordered" evidence="1">
    <location>
        <begin position="220"/>
        <end position="241"/>
    </location>
</feature>
<proteinExistence type="predicted"/>
<reference evidence="2" key="1">
    <citation type="submission" date="2022-10" db="EMBL/GenBank/DDBJ databases">
        <title>Tapping the CABI collections for fungal endophytes: first genome assemblies for Collariella, Neodidymelliopsis, Ascochyta clinopodiicola, Didymella pomorum, Didymosphaeria variabile, Neocosmospora piperis and Neocucurbitaria cava.</title>
        <authorList>
            <person name="Hill R."/>
        </authorList>
    </citation>
    <scope>NUCLEOTIDE SEQUENCE</scope>
    <source>
        <strain evidence="2">IMI 355082</strain>
    </source>
</reference>
<dbReference type="Proteomes" id="UP001140453">
    <property type="component" value="Unassembled WGS sequence"/>
</dbReference>
<accession>A0A9W8YRM1</accession>
<gene>
    <name evidence="2" type="ORF">N0V93_007577</name>
</gene>
<sequence>MVRNNSSMNSGAPLRAATRRYAQPTPSVEDVCFPAHYFSLYGDINDTDLPGVKFDVERVTISVQWKQMLSIFYGEAEYQKWASKVMRQHATGSEERMMKKAISAREACGRSNYRQLRRLSSVVLDRAKKEEDERTCKIRIMRFKRILHRMENRDQIKDVPEDVFRMAGRASFVNSVRYAWDWGREDDEEGHMSNERGCGYFYDGMGMKFDGKGELNELGVISDNEDEWEDESDLDDDPDSF</sequence>
<evidence type="ECO:0000313" key="2">
    <source>
        <dbReference type="EMBL" id="KAJ4390104.1"/>
    </source>
</evidence>
<feature type="compositionally biased region" description="Acidic residues" evidence="1">
    <location>
        <begin position="223"/>
        <end position="241"/>
    </location>
</feature>
<protein>
    <submittedName>
        <fullName evidence="2">Uncharacterized protein</fullName>
    </submittedName>
</protein>
<organism evidence="2 3">
    <name type="scientific">Gnomoniopsis smithogilvyi</name>
    <dbReference type="NCBI Taxonomy" id="1191159"/>
    <lineage>
        <taxon>Eukaryota</taxon>
        <taxon>Fungi</taxon>
        <taxon>Dikarya</taxon>
        <taxon>Ascomycota</taxon>
        <taxon>Pezizomycotina</taxon>
        <taxon>Sordariomycetes</taxon>
        <taxon>Sordariomycetidae</taxon>
        <taxon>Diaporthales</taxon>
        <taxon>Gnomoniaceae</taxon>
        <taxon>Gnomoniopsis</taxon>
    </lineage>
</organism>
<keyword evidence="3" id="KW-1185">Reference proteome</keyword>
<evidence type="ECO:0000256" key="1">
    <source>
        <dbReference type="SAM" id="MobiDB-lite"/>
    </source>
</evidence>
<feature type="region of interest" description="Disordered" evidence="1">
    <location>
        <begin position="1"/>
        <end position="20"/>
    </location>
</feature>
<name>A0A9W8YRM1_9PEZI</name>
<evidence type="ECO:0000313" key="3">
    <source>
        <dbReference type="Proteomes" id="UP001140453"/>
    </source>
</evidence>
<comment type="caution">
    <text evidence="2">The sequence shown here is derived from an EMBL/GenBank/DDBJ whole genome shotgun (WGS) entry which is preliminary data.</text>
</comment>
<dbReference type="EMBL" id="JAPEVB010000004">
    <property type="protein sequence ID" value="KAJ4390104.1"/>
    <property type="molecule type" value="Genomic_DNA"/>
</dbReference>